<dbReference type="AlphaFoldDB" id="A0A1A8MFY4"/>
<protein>
    <submittedName>
        <fullName evidence="1">Gypsy retrotransposon integrase 1</fullName>
    </submittedName>
</protein>
<gene>
    <name evidence="1" type="primary">GIN1</name>
</gene>
<organism evidence="1">
    <name type="scientific">Nothobranchius pienaari</name>
    <dbReference type="NCBI Taxonomy" id="704102"/>
    <lineage>
        <taxon>Eukaryota</taxon>
        <taxon>Metazoa</taxon>
        <taxon>Chordata</taxon>
        <taxon>Craniata</taxon>
        <taxon>Vertebrata</taxon>
        <taxon>Euteleostomi</taxon>
        <taxon>Actinopterygii</taxon>
        <taxon>Neopterygii</taxon>
        <taxon>Teleostei</taxon>
        <taxon>Neoteleostei</taxon>
        <taxon>Acanthomorphata</taxon>
        <taxon>Ovalentaria</taxon>
        <taxon>Atherinomorphae</taxon>
        <taxon>Cyprinodontiformes</taxon>
        <taxon>Nothobranchiidae</taxon>
        <taxon>Nothobranchius</taxon>
    </lineage>
</organism>
<sequence>IKECFLLKNKHPRRSEKPKEVAFIKASSETPGQAKKLNPCFKPFVLAGTVSLTGKSDDEKQILILRDTGASQTLILSSVLPFTPMSSSGYSVFLKGV</sequence>
<evidence type="ECO:0000313" key="1">
    <source>
        <dbReference type="EMBL" id="SBR55451.1"/>
    </source>
</evidence>
<name>A0A1A8MFY4_9TELE</name>
<reference evidence="1" key="1">
    <citation type="submission" date="2016-05" db="EMBL/GenBank/DDBJ databases">
        <authorList>
            <person name="Lavstsen T."/>
            <person name="Jespersen J.S."/>
        </authorList>
    </citation>
    <scope>NUCLEOTIDE SEQUENCE</scope>
    <source>
        <tissue evidence="1">Brain</tissue>
    </source>
</reference>
<reference evidence="1" key="2">
    <citation type="submission" date="2016-06" db="EMBL/GenBank/DDBJ databases">
        <title>The genome of a short-lived fish provides insights into sex chromosome evolution and the genetic control of aging.</title>
        <authorList>
            <person name="Reichwald K."/>
            <person name="Felder M."/>
            <person name="Petzold A."/>
            <person name="Koch P."/>
            <person name="Groth M."/>
            <person name="Platzer M."/>
        </authorList>
    </citation>
    <scope>NUCLEOTIDE SEQUENCE</scope>
    <source>
        <tissue evidence="1">Brain</tissue>
    </source>
</reference>
<proteinExistence type="predicted"/>
<accession>A0A1A8MFY4</accession>
<feature type="non-terminal residue" evidence="1">
    <location>
        <position position="97"/>
    </location>
</feature>
<dbReference type="EMBL" id="HAEF01014292">
    <property type="protein sequence ID" value="SBR55451.1"/>
    <property type="molecule type" value="Transcribed_RNA"/>
</dbReference>
<feature type="non-terminal residue" evidence="1">
    <location>
        <position position="1"/>
    </location>
</feature>